<evidence type="ECO:0000256" key="3">
    <source>
        <dbReference type="ARBA" id="ARBA00004496"/>
    </source>
</evidence>
<feature type="binding site" evidence="24">
    <location>
        <begin position="193"/>
        <end position="195"/>
    </location>
    <ligand>
        <name>ATP</name>
        <dbReference type="ChEBI" id="CHEBI:30616"/>
    </ligand>
</feature>
<evidence type="ECO:0000256" key="14">
    <source>
        <dbReference type="ARBA" id="ARBA00022984"/>
    </source>
</evidence>
<keyword evidence="9 25" id="KW-0479">Metal-binding</keyword>
<comment type="caution">
    <text evidence="28">The sequence shown here is derived from an EMBL/GenBank/DDBJ whole genome shotgun (WGS) entry which is preliminary data.</text>
</comment>
<dbReference type="EMBL" id="DXFZ01000108">
    <property type="protein sequence ID" value="HIW96600.1"/>
    <property type="molecule type" value="Genomic_DNA"/>
</dbReference>
<dbReference type="PANTHER" id="PTHR23132:SF25">
    <property type="entry name" value="D-ALANINE--D-ALANINE LIGASE A"/>
    <property type="match status" value="1"/>
</dbReference>
<dbReference type="SUPFAM" id="SSF52440">
    <property type="entry name" value="PreATP-grasp domain"/>
    <property type="match status" value="1"/>
</dbReference>
<evidence type="ECO:0000256" key="4">
    <source>
        <dbReference type="ARBA" id="ARBA00004752"/>
    </source>
</evidence>
<dbReference type="EC" id="6.3.2.4" evidence="6 22"/>
<dbReference type="InterPro" id="IPR013815">
    <property type="entry name" value="ATP_grasp_subdomain_1"/>
</dbReference>
<dbReference type="HAMAP" id="MF_00047">
    <property type="entry name" value="Dala_Dala_lig"/>
    <property type="match status" value="1"/>
</dbReference>
<comment type="catalytic activity">
    <reaction evidence="17 22">
        <text>2 D-alanine + ATP = D-alanyl-D-alanine + ADP + phosphate + H(+)</text>
        <dbReference type="Rhea" id="RHEA:11224"/>
        <dbReference type="ChEBI" id="CHEBI:15378"/>
        <dbReference type="ChEBI" id="CHEBI:30616"/>
        <dbReference type="ChEBI" id="CHEBI:43474"/>
        <dbReference type="ChEBI" id="CHEBI:57416"/>
        <dbReference type="ChEBI" id="CHEBI:57822"/>
        <dbReference type="ChEBI" id="CHEBI:456216"/>
        <dbReference type="EC" id="6.3.2.4"/>
    </reaction>
</comment>
<evidence type="ECO:0000313" key="29">
    <source>
        <dbReference type="Proteomes" id="UP000824189"/>
    </source>
</evidence>
<dbReference type="GO" id="GO:0046872">
    <property type="term" value="F:metal ion binding"/>
    <property type="evidence" value="ECO:0007669"/>
    <property type="project" value="UniProtKB-KW"/>
</dbReference>
<comment type="subcellular location">
    <subcellularLocation>
        <location evidence="3 22">Cytoplasm</location>
    </subcellularLocation>
</comment>
<dbReference type="PROSITE" id="PS00843">
    <property type="entry name" value="DALA_DALA_LIGASE_1"/>
    <property type="match status" value="1"/>
</dbReference>
<feature type="active site" evidence="23">
    <location>
        <position position="23"/>
    </location>
</feature>
<evidence type="ECO:0000256" key="1">
    <source>
        <dbReference type="ARBA" id="ARBA00001936"/>
    </source>
</evidence>
<keyword evidence="14 22" id="KW-0573">Peptidoglycan synthesis</keyword>
<comment type="similarity">
    <text evidence="5 22">Belongs to the D-alanine--D-alanine ligase family.</text>
</comment>
<dbReference type="NCBIfam" id="NF002528">
    <property type="entry name" value="PRK01966.1-4"/>
    <property type="match status" value="1"/>
</dbReference>
<evidence type="ECO:0000256" key="12">
    <source>
        <dbReference type="ARBA" id="ARBA00022842"/>
    </source>
</evidence>
<feature type="binding site" evidence="24">
    <location>
        <begin position="231"/>
        <end position="238"/>
    </location>
    <ligand>
        <name>ATP</name>
        <dbReference type="ChEBI" id="CHEBI:30616"/>
    </ligand>
</feature>
<dbReference type="InterPro" id="IPR011127">
    <property type="entry name" value="Dala_Dala_lig_N"/>
</dbReference>
<evidence type="ECO:0000256" key="24">
    <source>
        <dbReference type="PIRSR" id="PIRSR039102-2"/>
    </source>
</evidence>
<feature type="domain" description="ATP-grasp" evidence="27">
    <location>
        <begin position="158"/>
        <end position="362"/>
    </location>
</feature>
<evidence type="ECO:0000256" key="7">
    <source>
        <dbReference type="ARBA" id="ARBA00022490"/>
    </source>
</evidence>
<dbReference type="GO" id="GO:0005829">
    <property type="term" value="C:cytosol"/>
    <property type="evidence" value="ECO:0007669"/>
    <property type="project" value="TreeGrafter"/>
</dbReference>
<dbReference type="GO" id="GO:0008716">
    <property type="term" value="F:D-alanine-D-alanine ligase activity"/>
    <property type="evidence" value="ECO:0007669"/>
    <property type="project" value="UniProtKB-UniRule"/>
</dbReference>
<dbReference type="Proteomes" id="UP000824189">
    <property type="component" value="Unassembled WGS sequence"/>
</dbReference>
<evidence type="ECO:0000256" key="6">
    <source>
        <dbReference type="ARBA" id="ARBA00012216"/>
    </source>
</evidence>
<dbReference type="Gene3D" id="3.40.50.20">
    <property type="match status" value="1"/>
</dbReference>
<dbReference type="GO" id="GO:0009252">
    <property type="term" value="P:peptidoglycan biosynthetic process"/>
    <property type="evidence" value="ECO:0007669"/>
    <property type="project" value="UniProtKB-UniRule"/>
</dbReference>
<gene>
    <name evidence="22" type="primary">ddl</name>
    <name evidence="28" type="ORF">H9867_09010</name>
</gene>
<evidence type="ECO:0000256" key="5">
    <source>
        <dbReference type="ARBA" id="ARBA00010871"/>
    </source>
</evidence>
<name>A0A9D1US08_9CORY</name>
<dbReference type="FunFam" id="3.30.470.20:FF:000008">
    <property type="entry name" value="D-alanine--D-alanine ligase"/>
    <property type="match status" value="1"/>
</dbReference>
<feature type="binding site" evidence="25">
    <location>
        <position position="329"/>
    </location>
    <ligand>
        <name>Mg(2+)</name>
        <dbReference type="ChEBI" id="CHEBI:18420"/>
        <label>2</label>
    </ligand>
</feature>
<evidence type="ECO:0000256" key="2">
    <source>
        <dbReference type="ARBA" id="ARBA00003921"/>
    </source>
</evidence>
<evidence type="ECO:0000256" key="13">
    <source>
        <dbReference type="ARBA" id="ARBA00022960"/>
    </source>
</evidence>
<keyword evidence="7 22" id="KW-0963">Cytoplasm</keyword>
<dbReference type="InterPro" id="IPR000291">
    <property type="entry name" value="D-Ala_lig_Van_CS"/>
</dbReference>
<dbReference type="Pfam" id="PF01820">
    <property type="entry name" value="Dala_Dala_lig_N"/>
    <property type="match status" value="1"/>
</dbReference>
<dbReference type="PANTHER" id="PTHR23132">
    <property type="entry name" value="D-ALANINE--D-ALANINE LIGASE"/>
    <property type="match status" value="1"/>
</dbReference>
<proteinExistence type="inferred from homology"/>
<evidence type="ECO:0000256" key="10">
    <source>
        <dbReference type="ARBA" id="ARBA00022741"/>
    </source>
</evidence>
<dbReference type="Gene3D" id="3.30.1490.20">
    <property type="entry name" value="ATP-grasp fold, A domain"/>
    <property type="match status" value="1"/>
</dbReference>
<keyword evidence="11 26" id="KW-0067">ATP-binding</keyword>
<evidence type="ECO:0000256" key="22">
    <source>
        <dbReference type="HAMAP-Rule" id="MF_00047"/>
    </source>
</evidence>
<organism evidence="28 29">
    <name type="scientific">Candidatus Corynebacterium gallistercoris</name>
    <dbReference type="NCBI Taxonomy" id="2838530"/>
    <lineage>
        <taxon>Bacteria</taxon>
        <taxon>Bacillati</taxon>
        <taxon>Actinomycetota</taxon>
        <taxon>Actinomycetes</taxon>
        <taxon>Mycobacteriales</taxon>
        <taxon>Corynebacteriaceae</taxon>
        <taxon>Corynebacterium</taxon>
    </lineage>
</organism>
<evidence type="ECO:0000256" key="21">
    <source>
        <dbReference type="ARBA" id="ARBA00077154"/>
    </source>
</evidence>
<evidence type="ECO:0000313" key="28">
    <source>
        <dbReference type="EMBL" id="HIW96600.1"/>
    </source>
</evidence>
<evidence type="ECO:0000256" key="19">
    <source>
        <dbReference type="ARBA" id="ARBA00068427"/>
    </source>
</evidence>
<feature type="binding site" evidence="25">
    <location>
        <position position="329"/>
    </location>
    <ligand>
        <name>Mg(2+)</name>
        <dbReference type="ChEBI" id="CHEBI:18420"/>
        <label>1</label>
    </ligand>
</feature>
<dbReference type="InterPro" id="IPR005905">
    <property type="entry name" value="D_ala_D_ala"/>
</dbReference>
<evidence type="ECO:0000256" key="16">
    <source>
        <dbReference type="ARBA" id="ARBA00023316"/>
    </source>
</evidence>
<keyword evidence="12 25" id="KW-0460">Magnesium</keyword>
<evidence type="ECO:0000256" key="15">
    <source>
        <dbReference type="ARBA" id="ARBA00023211"/>
    </source>
</evidence>
<dbReference type="SUPFAM" id="SSF56059">
    <property type="entry name" value="Glutathione synthetase ATP-binding domain-like"/>
    <property type="match status" value="1"/>
</dbReference>
<feature type="active site" evidence="23">
    <location>
        <position position="201"/>
    </location>
</feature>
<keyword evidence="10 24" id="KW-0547">Nucleotide-binding</keyword>
<evidence type="ECO:0000259" key="27">
    <source>
        <dbReference type="PROSITE" id="PS50975"/>
    </source>
</evidence>
<keyword evidence="13 22" id="KW-0133">Cell shape</keyword>
<dbReference type="GO" id="GO:0071555">
    <property type="term" value="P:cell wall organization"/>
    <property type="evidence" value="ECO:0007669"/>
    <property type="project" value="UniProtKB-KW"/>
</dbReference>
<dbReference type="AlphaFoldDB" id="A0A9D1US08"/>
<dbReference type="PIRSF" id="PIRSF039102">
    <property type="entry name" value="Ddl/VanB"/>
    <property type="match status" value="1"/>
</dbReference>
<evidence type="ECO:0000256" key="17">
    <source>
        <dbReference type="ARBA" id="ARBA00047614"/>
    </source>
</evidence>
<evidence type="ECO:0000256" key="18">
    <source>
        <dbReference type="ARBA" id="ARBA00060592"/>
    </source>
</evidence>
<reference evidence="28" key="2">
    <citation type="submission" date="2021-04" db="EMBL/GenBank/DDBJ databases">
        <authorList>
            <person name="Gilroy R."/>
        </authorList>
    </citation>
    <scope>NUCLEOTIDE SEQUENCE</scope>
    <source>
        <strain evidence="28">4376</strain>
    </source>
</reference>
<feature type="binding site" evidence="24">
    <location>
        <begin position="201"/>
        <end position="202"/>
    </location>
    <ligand>
        <name>ATP</name>
        <dbReference type="ChEBI" id="CHEBI:30616"/>
    </ligand>
</feature>
<protein>
    <recommendedName>
        <fullName evidence="19 22">D-alanine--D-alanine ligase</fullName>
        <ecNumber evidence="6 22">6.3.2.4</ecNumber>
    </recommendedName>
    <alternativeName>
        <fullName evidence="21 22">D-Ala-D-Ala ligase</fullName>
    </alternativeName>
    <alternativeName>
        <fullName evidence="20 22">D-alanylalanine synthetase</fullName>
    </alternativeName>
</protein>
<feature type="binding site" evidence="25">
    <location>
        <position position="317"/>
    </location>
    <ligand>
        <name>Mg(2+)</name>
        <dbReference type="ChEBI" id="CHEBI:18420"/>
        <label>1</label>
    </ligand>
</feature>
<keyword evidence="8 22" id="KW-0436">Ligase</keyword>
<dbReference type="InterPro" id="IPR016185">
    <property type="entry name" value="PreATP-grasp_dom_sf"/>
</dbReference>
<comment type="function">
    <text evidence="2 22">Cell wall formation.</text>
</comment>
<dbReference type="Pfam" id="PF07478">
    <property type="entry name" value="Dala_Dala_lig_C"/>
    <property type="match status" value="1"/>
</dbReference>
<dbReference type="PROSITE" id="PS50975">
    <property type="entry name" value="ATP_GRASP"/>
    <property type="match status" value="1"/>
</dbReference>
<sequence>MTEKAENTNRTVVAVVYGGQSTEHSVSCISAAAVIDHLDPERFDVVPVGITTEGQWVPGTTQTDTLRANGAAMPEVPAPGEGGETIQLMFGQPAGRLRYVTGGRAGELFADVDVIFPVLHGVNGEDGTIQGLFELSGVPYVGNGVLASAAGMDKEATKRLAREAGIPVGEELILRENRELTDEEKQRLGLPLFVKPARGGSSIGISKVSTWDQLAEAVDLAFAHDSKVIVEAMIYGAEVECGVLQYADGSVVASVPAQLEGTEDGAEGFYGFDAKYVDSTVTATIPAPLDAETTAAVRNLAIKTFEAVGCEGLARVDFFATDSGPVLNEINTLPGFTPISMYPKMFAAEGTDFTELVEILISRALRIRQ</sequence>
<comment type="cofactor">
    <cofactor evidence="25">
        <name>Mg(2+)</name>
        <dbReference type="ChEBI" id="CHEBI:18420"/>
    </cofactor>
    <cofactor evidence="25">
        <name>Mn(2+)</name>
        <dbReference type="ChEBI" id="CHEBI:29035"/>
    </cofactor>
    <text evidence="25">Binds 2 magnesium or manganese ions per subunit.</text>
</comment>
<feature type="binding site" evidence="24">
    <location>
        <position position="154"/>
    </location>
    <ligand>
        <name>ATP</name>
        <dbReference type="ChEBI" id="CHEBI:30616"/>
    </ligand>
</feature>
<dbReference type="GO" id="GO:0008360">
    <property type="term" value="P:regulation of cell shape"/>
    <property type="evidence" value="ECO:0007669"/>
    <property type="project" value="UniProtKB-KW"/>
</dbReference>
<dbReference type="InterPro" id="IPR011761">
    <property type="entry name" value="ATP-grasp"/>
</dbReference>
<reference evidence="28" key="1">
    <citation type="journal article" date="2021" name="PeerJ">
        <title>Extensive microbial diversity within the chicken gut microbiome revealed by metagenomics and culture.</title>
        <authorList>
            <person name="Gilroy R."/>
            <person name="Ravi A."/>
            <person name="Getino M."/>
            <person name="Pursley I."/>
            <person name="Horton D.L."/>
            <person name="Alikhan N.F."/>
            <person name="Baker D."/>
            <person name="Gharbi K."/>
            <person name="Hall N."/>
            <person name="Watson M."/>
            <person name="Adriaenssens E.M."/>
            <person name="Foster-Nyarko E."/>
            <person name="Jarju S."/>
            <person name="Secka A."/>
            <person name="Antonio M."/>
            <person name="Oren A."/>
            <person name="Chaudhuri R.R."/>
            <person name="La Ragione R."/>
            <person name="Hildebrand F."/>
            <person name="Pallen M.J."/>
        </authorList>
    </citation>
    <scope>NUCLEOTIDE SEQUENCE</scope>
    <source>
        <strain evidence="28">4376</strain>
    </source>
</reference>
<comment type="cofactor">
    <cofactor evidence="1">
        <name>Mn(2+)</name>
        <dbReference type="ChEBI" id="CHEBI:29035"/>
    </cofactor>
</comment>
<dbReference type="InterPro" id="IPR011095">
    <property type="entry name" value="Dala_Dala_lig_C"/>
</dbReference>
<evidence type="ECO:0000256" key="25">
    <source>
        <dbReference type="PIRSR" id="PIRSR039102-3"/>
    </source>
</evidence>
<comment type="pathway">
    <text evidence="18">Glycan biosynthesis.</text>
</comment>
<dbReference type="Gene3D" id="3.30.470.20">
    <property type="entry name" value="ATP-grasp fold, B domain"/>
    <property type="match status" value="1"/>
</dbReference>
<accession>A0A9D1US08</accession>
<evidence type="ECO:0000256" key="11">
    <source>
        <dbReference type="ARBA" id="ARBA00022840"/>
    </source>
</evidence>
<evidence type="ECO:0000256" key="26">
    <source>
        <dbReference type="PROSITE-ProRule" id="PRU00409"/>
    </source>
</evidence>
<keyword evidence="15 25" id="KW-0464">Manganese</keyword>
<evidence type="ECO:0000256" key="20">
    <source>
        <dbReference type="ARBA" id="ARBA00076288"/>
    </source>
</evidence>
<feature type="binding site" evidence="24">
    <location>
        <begin position="328"/>
        <end position="329"/>
    </location>
    <ligand>
        <name>ATP</name>
        <dbReference type="ChEBI" id="CHEBI:30616"/>
    </ligand>
</feature>
<dbReference type="GO" id="GO:0005524">
    <property type="term" value="F:ATP binding"/>
    <property type="evidence" value="ECO:0007669"/>
    <property type="project" value="UniProtKB-UniRule"/>
</dbReference>
<evidence type="ECO:0000256" key="23">
    <source>
        <dbReference type="PIRSR" id="PIRSR039102-1"/>
    </source>
</evidence>
<feature type="active site" evidence="23">
    <location>
        <position position="340"/>
    </location>
</feature>
<dbReference type="PROSITE" id="PS00844">
    <property type="entry name" value="DALA_DALA_LIGASE_2"/>
    <property type="match status" value="1"/>
</dbReference>
<comment type="pathway">
    <text evidence="4 22">Cell wall biogenesis; peptidoglycan biosynthesis.</text>
</comment>
<dbReference type="NCBIfam" id="TIGR01205">
    <property type="entry name" value="D_ala_D_alaTIGR"/>
    <property type="match status" value="1"/>
</dbReference>
<evidence type="ECO:0000256" key="9">
    <source>
        <dbReference type="ARBA" id="ARBA00022723"/>
    </source>
</evidence>
<feature type="binding site" evidence="25">
    <location>
        <position position="331"/>
    </location>
    <ligand>
        <name>Mg(2+)</name>
        <dbReference type="ChEBI" id="CHEBI:18420"/>
        <label>2</label>
    </ligand>
</feature>
<evidence type="ECO:0000256" key="8">
    <source>
        <dbReference type="ARBA" id="ARBA00022598"/>
    </source>
</evidence>
<keyword evidence="16 22" id="KW-0961">Cell wall biogenesis/degradation</keyword>
<dbReference type="FunFam" id="3.30.1490.20:FF:000007">
    <property type="entry name" value="D-alanine--D-alanine ligase"/>
    <property type="match status" value="1"/>
</dbReference>